<sequence>MEPLSRIAIVTNSTKVGAVEAASVLAAIAQAEGVEVRSTAEFPPSKGFLEGVDGCFV</sequence>
<name>A0A382LRQ2_9ZZZZ</name>
<organism evidence="1">
    <name type="scientific">marine metagenome</name>
    <dbReference type="NCBI Taxonomy" id="408172"/>
    <lineage>
        <taxon>unclassified sequences</taxon>
        <taxon>metagenomes</taxon>
        <taxon>ecological metagenomes</taxon>
    </lineage>
</organism>
<gene>
    <name evidence="1" type="ORF">METZ01_LOCUS290616</name>
</gene>
<proteinExistence type="predicted"/>
<protein>
    <recommendedName>
        <fullName evidence="2">DAGKc domain-containing protein</fullName>
    </recommendedName>
</protein>
<feature type="non-terminal residue" evidence="1">
    <location>
        <position position="57"/>
    </location>
</feature>
<dbReference type="AlphaFoldDB" id="A0A382LRQ2"/>
<accession>A0A382LRQ2</accession>
<evidence type="ECO:0008006" key="2">
    <source>
        <dbReference type="Google" id="ProtNLM"/>
    </source>
</evidence>
<evidence type="ECO:0000313" key="1">
    <source>
        <dbReference type="EMBL" id="SVC37762.1"/>
    </source>
</evidence>
<dbReference type="EMBL" id="UINC01087950">
    <property type="protein sequence ID" value="SVC37762.1"/>
    <property type="molecule type" value="Genomic_DNA"/>
</dbReference>
<reference evidence="1" key="1">
    <citation type="submission" date="2018-05" db="EMBL/GenBank/DDBJ databases">
        <authorList>
            <person name="Lanie J.A."/>
            <person name="Ng W.-L."/>
            <person name="Kazmierczak K.M."/>
            <person name="Andrzejewski T.M."/>
            <person name="Davidsen T.M."/>
            <person name="Wayne K.J."/>
            <person name="Tettelin H."/>
            <person name="Glass J.I."/>
            <person name="Rusch D."/>
            <person name="Podicherti R."/>
            <person name="Tsui H.-C.T."/>
            <person name="Winkler M.E."/>
        </authorList>
    </citation>
    <scope>NUCLEOTIDE SEQUENCE</scope>
</reference>